<feature type="domain" description="Beta-lactamase-related" evidence="1">
    <location>
        <begin position="11"/>
        <end position="357"/>
    </location>
</feature>
<dbReference type="InterPro" id="IPR012338">
    <property type="entry name" value="Beta-lactam/transpept-like"/>
</dbReference>
<dbReference type="PANTHER" id="PTHR43283">
    <property type="entry name" value="BETA-LACTAMASE-RELATED"/>
    <property type="match status" value="1"/>
</dbReference>
<evidence type="ECO:0000259" key="1">
    <source>
        <dbReference type="Pfam" id="PF00144"/>
    </source>
</evidence>
<dbReference type="Proteomes" id="UP001141259">
    <property type="component" value="Unassembled WGS sequence"/>
</dbReference>
<comment type="caution">
    <text evidence="2">The sequence shown here is derived from an EMBL/GenBank/DDBJ whole genome shotgun (WGS) entry which is preliminary data.</text>
</comment>
<accession>A0A9X2VXV3</accession>
<dbReference type="AlphaFoldDB" id="A0A9X2VXV3"/>
<proteinExistence type="predicted"/>
<evidence type="ECO:0000313" key="2">
    <source>
        <dbReference type="EMBL" id="MCS7484616.1"/>
    </source>
</evidence>
<keyword evidence="3" id="KW-1185">Reference proteome</keyword>
<protein>
    <submittedName>
        <fullName evidence="2">Beta-lactamase family protein</fullName>
    </submittedName>
</protein>
<dbReference type="EMBL" id="JANYMP010000050">
    <property type="protein sequence ID" value="MCS7484616.1"/>
    <property type="molecule type" value="Genomic_DNA"/>
</dbReference>
<dbReference type="PANTHER" id="PTHR43283:SF3">
    <property type="entry name" value="BETA-LACTAMASE FAMILY PROTEIN (AFU_ORTHOLOGUE AFUA_5G07500)"/>
    <property type="match status" value="1"/>
</dbReference>
<name>A0A9X2VXV3_9PSEU</name>
<sequence length="378" mass="39700">MSELCEVLEAHVTGGLVPGAVGVVARGGAVEVGVVGDVDVEGSARVGRGAVFRVASVSKPVVAAAVMLLVEDGLLGLDEPVGRWLPELEAAQVVREPGAEVGDVVAVERAVTVFDLLTFRCGYGFPDDFSLPAVQMLFSEGVQGPPQPQEVAAADEWLRRLVGVPMLRQPGEAWLYNTGSDIAGVLVARVSGKSLGEFLAERIFAPLGMVDTGFFVPADKVGRLVSYYQPGEDGGLKLLDRPEGQWASPPAFESGSGGLVSTVDDMLAFGRMLLGEGPRVLSQESIGLMTTDHLTAEQREASTLFLEGQGWGFGGSVDVAEVDVWNVPGRYGWVGGTGTAFHVVPATGTVSVLMSQVAMTGPTPPALMRDFWRYAASV</sequence>
<organism evidence="2 3">
    <name type="scientific">Umezawaea endophytica</name>
    <dbReference type="NCBI Taxonomy" id="1654476"/>
    <lineage>
        <taxon>Bacteria</taxon>
        <taxon>Bacillati</taxon>
        <taxon>Actinomycetota</taxon>
        <taxon>Actinomycetes</taxon>
        <taxon>Pseudonocardiales</taxon>
        <taxon>Pseudonocardiaceae</taxon>
        <taxon>Umezawaea</taxon>
    </lineage>
</organism>
<dbReference type="RefSeq" id="WP_259630063.1">
    <property type="nucleotide sequence ID" value="NZ_JANYMP010000050.1"/>
</dbReference>
<dbReference type="InterPro" id="IPR050789">
    <property type="entry name" value="Diverse_Enzym_Activities"/>
</dbReference>
<dbReference type="Gene3D" id="3.40.710.10">
    <property type="entry name" value="DD-peptidase/beta-lactamase superfamily"/>
    <property type="match status" value="1"/>
</dbReference>
<reference evidence="2" key="1">
    <citation type="submission" date="2022-08" db="EMBL/GenBank/DDBJ databases">
        <authorList>
            <person name="Tistechok S."/>
            <person name="Samborskyy M."/>
            <person name="Roman I."/>
        </authorList>
    </citation>
    <scope>NUCLEOTIDE SEQUENCE</scope>
    <source>
        <strain evidence="2">DSM 103496</strain>
    </source>
</reference>
<dbReference type="Pfam" id="PF00144">
    <property type="entry name" value="Beta-lactamase"/>
    <property type="match status" value="1"/>
</dbReference>
<gene>
    <name evidence="2" type="ORF">NZH93_47975</name>
</gene>
<dbReference type="SUPFAM" id="SSF56601">
    <property type="entry name" value="beta-lactamase/transpeptidase-like"/>
    <property type="match status" value="1"/>
</dbReference>
<dbReference type="InterPro" id="IPR001466">
    <property type="entry name" value="Beta-lactam-related"/>
</dbReference>
<evidence type="ECO:0000313" key="3">
    <source>
        <dbReference type="Proteomes" id="UP001141259"/>
    </source>
</evidence>